<evidence type="ECO:0000313" key="1">
    <source>
        <dbReference type="EMBL" id="GAJ17658.1"/>
    </source>
</evidence>
<dbReference type="EMBL" id="BARW01036408">
    <property type="protein sequence ID" value="GAJ17658.1"/>
    <property type="molecule type" value="Genomic_DNA"/>
</dbReference>
<sequence>MEHLRIPGPTPCPSEVLQTMTRQMINHRGEEFGQ</sequence>
<protein>
    <submittedName>
        <fullName evidence="1">Uncharacterized protein</fullName>
    </submittedName>
</protein>
<proteinExistence type="predicted"/>
<gene>
    <name evidence="1" type="ORF">S12H4_56514</name>
</gene>
<organism evidence="1">
    <name type="scientific">marine sediment metagenome</name>
    <dbReference type="NCBI Taxonomy" id="412755"/>
    <lineage>
        <taxon>unclassified sequences</taxon>
        <taxon>metagenomes</taxon>
        <taxon>ecological metagenomes</taxon>
    </lineage>
</organism>
<dbReference type="AlphaFoldDB" id="X1UJM5"/>
<dbReference type="InterPro" id="IPR015421">
    <property type="entry name" value="PyrdxlP-dep_Trfase_major"/>
</dbReference>
<accession>X1UJM5</accession>
<feature type="non-terminal residue" evidence="1">
    <location>
        <position position="34"/>
    </location>
</feature>
<reference evidence="1" key="1">
    <citation type="journal article" date="2014" name="Front. Microbiol.">
        <title>High frequency of phylogenetically diverse reductive dehalogenase-homologous genes in deep subseafloor sedimentary metagenomes.</title>
        <authorList>
            <person name="Kawai M."/>
            <person name="Futagami T."/>
            <person name="Toyoda A."/>
            <person name="Takaki Y."/>
            <person name="Nishi S."/>
            <person name="Hori S."/>
            <person name="Arai W."/>
            <person name="Tsubouchi T."/>
            <person name="Morono Y."/>
            <person name="Uchiyama I."/>
            <person name="Ito T."/>
            <person name="Fujiyama A."/>
            <person name="Inagaki F."/>
            <person name="Takami H."/>
        </authorList>
    </citation>
    <scope>NUCLEOTIDE SEQUENCE</scope>
    <source>
        <strain evidence="1">Expedition CK06-06</strain>
    </source>
</reference>
<dbReference type="Gene3D" id="3.40.640.10">
    <property type="entry name" value="Type I PLP-dependent aspartate aminotransferase-like (Major domain)"/>
    <property type="match status" value="1"/>
</dbReference>
<name>X1UJM5_9ZZZZ</name>
<dbReference type="InterPro" id="IPR015424">
    <property type="entry name" value="PyrdxlP-dep_Trfase"/>
</dbReference>
<dbReference type="SUPFAM" id="SSF53383">
    <property type="entry name" value="PLP-dependent transferases"/>
    <property type="match status" value="1"/>
</dbReference>
<comment type="caution">
    <text evidence="1">The sequence shown here is derived from an EMBL/GenBank/DDBJ whole genome shotgun (WGS) entry which is preliminary data.</text>
</comment>